<accession>A0A5C5ZTC0</accession>
<evidence type="ECO:0000313" key="1">
    <source>
        <dbReference type="EMBL" id="TWT90071.1"/>
    </source>
</evidence>
<dbReference type="NCBIfam" id="TIGR03359">
    <property type="entry name" value="VI_chp_6"/>
    <property type="match status" value="1"/>
</dbReference>
<gene>
    <name evidence="1" type="ORF">Mal64_04540</name>
</gene>
<evidence type="ECO:0008006" key="3">
    <source>
        <dbReference type="Google" id="ProtNLM"/>
    </source>
</evidence>
<dbReference type="InterPro" id="IPR010272">
    <property type="entry name" value="T6SS_TssF"/>
</dbReference>
<dbReference type="RefSeq" id="WP_146396426.1">
    <property type="nucleotide sequence ID" value="NZ_SJPQ01000001.1"/>
</dbReference>
<dbReference type="PIRSF" id="PIRSF028304">
    <property type="entry name" value="UCP028304"/>
    <property type="match status" value="1"/>
</dbReference>
<dbReference type="EMBL" id="SJPQ01000001">
    <property type="protein sequence ID" value="TWT90071.1"/>
    <property type="molecule type" value="Genomic_DNA"/>
</dbReference>
<organism evidence="1 2">
    <name type="scientific">Pseudobythopirellula maris</name>
    <dbReference type="NCBI Taxonomy" id="2527991"/>
    <lineage>
        <taxon>Bacteria</taxon>
        <taxon>Pseudomonadati</taxon>
        <taxon>Planctomycetota</taxon>
        <taxon>Planctomycetia</taxon>
        <taxon>Pirellulales</taxon>
        <taxon>Lacipirellulaceae</taxon>
        <taxon>Pseudobythopirellula</taxon>
    </lineage>
</organism>
<name>A0A5C5ZTC0_9BACT</name>
<keyword evidence="2" id="KW-1185">Reference proteome</keyword>
<dbReference type="PANTHER" id="PTHR35370:SF1">
    <property type="entry name" value="TYPE VI SECRETION SYSTEM COMPONENT TSSF1"/>
    <property type="match status" value="1"/>
</dbReference>
<dbReference type="Proteomes" id="UP000315440">
    <property type="component" value="Unassembled WGS sequence"/>
</dbReference>
<comment type="caution">
    <text evidence="1">The sequence shown here is derived from an EMBL/GenBank/DDBJ whole genome shotgun (WGS) entry which is preliminary data.</text>
</comment>
<sequence length="614" mass="68253">MSTTLYPYYEKELHFIRHEAEEFAKQYPAAAGQLLLERNQSRDPHVERLIEAFALLTARVEKKLDDDFPEITEGMLTALYPHYLAPIPSMAVAQFEADPSSPQPTGLPIPRGAGVRSQPVGGAPCRYQTCYPVTLWPIRVAAASVDFPPFDTELKPPAKTAAVLRISLEADADLLFSQLSLDTLRLHLSGDDHLMATLYEQLMGHATRVEVRSGDKEKRLLGTLGGDAIQPVGFAEDEGLLPYPPQSSHAYRLLTELFSFPQKFAFIDIQGLAATLPEALDKIDLVIYLDEADERLAGEVTADTLRLGCTPIVNLFPKVCEPIRLTHAKTEYPIHPDAQHRDKMEVYRIERVTGVGAGSTTRFAPLYGLDHENSWAGQDEVRAYWHARRRPAARHDDAGTDMSLRLTDLDFHPTQPAEQSVTVQALCTNRDLPRRLPSGPAGLKFEMESSYPVRGVRCLRQPTAPMRPPLDAGAHWRLISHLSLNHLSLGQEELAAPTLQEILRLYDFADRNANRKRAIANSEMIDGVVGVGARNATCRIGGPKDGGFCRGVAVELELDEQNYRDTGVYLFASVLERFFAEYATVNSFTRLTLKTKQRGKLKTWAPRAGATPLV</sequence>
<proteinExistence type="predicted"/>
<dbReference type="Pfam" id="PF05947">
    <property type="entry name" value="T6SS_TssF"/>
    <property type="match status" value="1"/>
</dbReference>
<dbReference type="AlphaFoldDB" id="A0A5C5ZTC0"/>
<reference evidence="1 2" key="1">
    <citation type="submission" date="2019-02" db="EMBL/GenBank/DDBJ databases">
        <title>Deep-cultivation of Planctomycetes and their phenomic and genomic characterization uncovers novel biology.</title>
        <authorList>
            <person name="Wiegand S."/>
            <person name="Jogler M."/>
            <person name="Boedeker C."/>
            <person name="Pinto D."/>
            <person name="Vollmers J."/>
            <person name="Rivas-Marin E."/>
            <person name="Kohn T."/>
            <person name="Peeters S.H."/>
            <person name="Heuer A."/>
            <person name="Rast P."/>
            <person name="Oberbeckmann S."/>
            <person name="Bunk B."/>
            <person name="Jeske O."/>
            <person name="Meyerdierks A."/>
            <person name="Storesund J.E."/>
            <person name="Kallscheuer N."/>
            <person name="Luecker S."/>
            <person name="Lage O.M."/>
            <person name="Pohl T."/>
            <person name="Merkel B.J."/>
            <person name="Hornburger P."/>
            <person name="Mueller R.-W."/>
            <person name="Bruemmer F."/>
            <person name="Labrenz M."/>
            <person name="Spormann A.M."/>
            <person name="Op Den Camp H."/>
            <person name="Overmann J."/>
            <person name="Amann R."/>
            <person name="Jetten M.S.M."/>
            <person name="Mascher T."/>
            <person name="Medema M.H."/>
            <person name="Devos D.P."/>
            <person name="Kaster A.-K."/>
            <person name="Ovreas L."/>
            <person name="Rohde M."/>
            <person name="Galperin M.Y."/>
            <person name="Jogler C."/>
        </authorList>
    </citation>
    <scope>NUCLEOTIDE SEQUENCE [LARGE SCALE GENOMIC DNA]</scope>
    <source>
        <strain evidence="1 2">Mal64</strain>
    </source>
</reference>
<protein>
    <recommendedName>
        <fullName evidence="3">Type VI secretion system baseplate subunit TssF</fullName>
    </recommendedName>
</protein>
<evidence type="ECO:0000313" key="2">
    <source>
        <dbReference type="Proteomes" id="UP000315440"/>
    </source>
</evidence>
<dbReference type="PANTHER" id="PTHR35370">
    <property type="entry name" value="CYTOPLASMIC PROTEIN-RELATED-RELATED"/>
    <property type="match status" value="1"/>
</dbReference>
<dbReference type="OrthoDB" id="9763676at2"/>